<evidence type="ECO:0000313" key="12">
    <source>
        <dbReference type="Proteomes" id="UP000238274"/>
    </source>
</evidence>
<dbReference type="GO" id="GO:0005829">
    <property type="term" value="C:cytosol"/>
    <property type="evidence" value="ECO:0007669"/>
    <property type="project" value="TreeGrafter"/>
</dbReference>
<feature type="region of interest" description="Disordered" evidence="9">
    <location>
        <begin position="361"/>
        <end position="426"/>
    </location>
</feature>
<proteinExistence type="predicted"/>
<dbReference type="SMART" id="SM00220">
    <property type="entry name" value="S_TKc"/>
    <property type="match status" value="1"/>
</dbReference>
<evidence type="ECO:0000256" key="2">
    <source>
        <dbReference type="ARBA" id="ARBA00022527"/>
    </source>
</evidence>
<keyword evidence="3" id="KW-0808">Transferase</keyword>
<comment type="catalytic activity">
    <reaction evidence="8">
        <text>L-seryl-[protein] + ATP = O-phospho-L-seryl-[protein] + ADP + H(+)</text>
        <dbReference type="Rhea" id="RHEA:17989"/>
        <dbReference type="Rhea" id="RHEA-COMP:9863"/>
        <dbReference type="Rhea" id="RHEA-COMP:11604"/>
        <dbReference type="ChEBI" id="CHEBI:15378"/>
        <dbReference type="ChEBI" id="CHEBI:29999"/>
        <dbReference type="ChEBI" id="CHEBI:30616"/>
        <dbReference type="ChEBI" id="CHEBI:83421"/>
        <dbReference type="ChEBI" id="CHEBI:456216"/>
        <dbReference type="EC" id="2.7.11.1"/>
    </reaction>
</comment>
<evidence type="ECO:0000256" key="6">
    <source>
        <dbReference type="ARBA" id="ARBA00022840"/>
    </source>
</evidence>
<feature type="compositionally biased region" description="Low complexity" evidence="9">
    <location>
        <begin position="184"/>
        <end position="200"/>
    </location>
</feature>
<feature type="region of interest" description="Disordered" evidence="9">
    <location>
        <begin position="901"/>
        <end position="928"/>
    </location>
</feature>
<dbReference type="VEuPathDB" id="FungiDB:PSTT_10566"/>
<feature type="compositionally biased region" description="Polar residues" evidence="9">
    <location>
        <begin position="365"/>
        <end position="383"/>
    </location>
</feature>
<comment type="caution">
    <text evidence="11">The sequence shown here is derived from an EMBL/GenBank/DDBJ whole genome shotgun (WGS) entry which is preliminary data.</text>
</comment>
<dbReference type="PROSITE" id="PS50011">
    <property type="entry name" value="PROTEIN_KINASE_DOM"/>
    <property type="match status" value="1"/>
</dbReference>
<dbReference type="AlphaFoldDB" id="A0A2S4V3F0"/>
<keyword evidence="4" id="KW-0547">Nucleotide-binding</keyword>
<evidence type="ECO:0000256" key="8">
    <source>
        <dbReference type="ARBA" id="ARBA00048679"/>
    </source>
</evidence>
<dbReference type="InterPro" id="IPR000719">
    <property type="entry name" value="Prot_kinase_dom"/>
</dbReference>
<dbReference type="InterPro" id="IPR011009">
    <property type="entry name" value="Kinase-like_dom_sf"/>
</dbReference>
<feature type="compositionally biased region" description="Basic residues" evidence="9">
    <location>
        <begin position="62"/>
        <end position="72"/>
    </location>
</feature>
<keyword evidence="5" id="KW-0418">Kinase</keyword>
<feature type="region of interest" description="Disordered" evidence="9">
    <location>
        <begin position="184"/>
        <end position="237"/>
    </location>
</feature>
<evidence type="ECO:0000259" key="10">
    <source>
        <dbReference type="PROSITE" id="PS50011"/>
    </source>
</evidence>
<protein>
    <recommendedName>
        <fullName evidence="1">non-specific serine/threonine protein kinase</fullName>
        <ecNumber evidence="1">2.7.11.1</ecNumber>
    </recommendedName>
</protein>
<feature type="compositionally biased region" description="Low complexity" evidence="9">
    <location>
        <begin position="335"/>
        <end position="347"/>
    </location>
</feature>
<dbReference type="Proteomes" id="UP000238274">
    <property type="component" value="Unassembled WGS sequence"/>
</dbReference>
<dbReference type="EC" id="2.7.11.1" evidence="1"/>
<dbReference type="PANTHER" id="PTHR24343">
    <property type="entry name" value="SERINE/THREONINE KINASE"/>
    <property type="match status" value="1"/>
</dbReference>
<name>A0A2S4V3F0_9BASI</name>
<dbReference type="VEuPathDB" id="FungiDB:PSTT_10567"/>
<dbReference type="Gene3D" id="1.10.510.10">
    <property type="entry name" value="Transferase(Phosphotransferase) domain 1"/>
    <property type="match status" value="1"/>
</dbReference>
<feature type="region of interest" description="Disordered" evidence="9">
    <location>
        <begin position="1"/>
        <end position="95"/>
    </location>
</feature>
<keyword evidence="6" id="KW-0067">ATP-binding</keyword>
<dbReference type="SUPFAM" id="SSF56112">
    <property type="entry name" value="Protein kinase-like (PK-like)"/>
    <property type="match status" value="1"/>
</dbReference>
<gene>
    <name evidence="11" type="ORF">PSHT_11355</name>
</gene>
<dbReference type="GO" id="GO:0004674">
    <property type="term" value="F:protein serine/threonine kinase activity"/>
    <property type="evidence" value="ECO:0007669"/>
    <property type="project" value="UniProtKB-KW"/>
</dbReference>
<dbReference type="EMBL" id="PKSM01000189">
    <property type="protein sequence ID" value="POW04062.1"/>
    <property type="molecule type" value="Genomic_DNA"/>
</dbReference>
<dbReference type="InterPro" id="IPR008271">
    <property type="entry name" value="Ser/Thr_kinase_AS"/>
</dbReference>
<dbReference type="OrthoDB" id="6513151at2759"/>
<reference evidence="12" key="3">
    <citation type="journal article" date="2018" name="Mol. Plant Microbe Interact.">
        <title>Genome sequence resources for the wheat stripe rust pathogen (Puccinia striiformis f. sp. tritici) and the barley stripe rust pathogen (Puccinia striiformis f. sp. hordei).</title>
        <authorList>
            <person name="Xia C."/>
            <person name="Wang M."/>
            <person name="Yin C."/>
            <person name="Cornejo O.E."/>
            <person name="Hulbert S.H."/>
            <person name="Chen X."/>
        </authorList>
    </citation>
    <scope>NUCLEOTIDE SEQUENCE [LARGE SCALE GENOMIC DNA]</scope>
    <source>
        <strain evidence="12">93TX-2</strain>
    </source>
</reference>
<dbReference type="GO" id="GO:0005524">
    <property type="term" value="F:ATP binding"/>
    <property type="evidence" value="ECO:0007669"/>
    <property type="project" value="UniProtKB-KW"/>
</dbReference>
<evidence type="ECO:0000256" key="1">
    <source>
        <dbReference type="ARBA" id="ARBA00012513"/>
    </source>
</evidence>
<evidence type="ECO:0000256" key="9">
    <source>
        <dbReference type="SAM" id="MobiDB-lite"/>
    </source>
</evidence>
<evidence type="ECO:0000256" key="4">
    <source>
        <dbReference type="ARBA" id="ARBA00022741"/>
    </source>
</evidence>
<reference evidence="11 12" key="1">
    <citation type="submission" date="2017-12" db="EMBL/GenBank/DDBJ databases">
        <title>Gene loss provides genomic basis for host adaptation in cereal stripe rust fungi.</title>
        <authorList>
            <person name="Xia C."/>
        </authorList>
    </citation>
    <scope>NUCLEOTIDE SEQUENCE [LARGE SCALE GENOMIC DNA]</scope>
    <source>
        <strain evidence="11 12">93TX-2</strain>
    </source>
</reference>
<evidence type="ECO:0000256" key="3">
    <source>
        <dbReference type="ARBA" id="ARBA00022679"/>
    </source>
</evidence>
<keyword evidence="2" id="KW-0723">Serine/threonine-protein kinase</keyword>
<evidence type="ECO:0000256" key="7">
    <source>
        <dbReference type="ARBA" id="ARBA00047899"/>
    </source>
</evidence>
<comment type="catalytic activity">
    <reaction evidence="7">
        <text>L-threonyl-[protein] + ATP = O-phospho-L-threonyl-[protein] + ADP + H(+)</text>
        <dbReference type="Rhea" id="RHEA:46608"/>
        <dbReference type="Rhea" id="RHEA-COMP:11060"/>
        <dbReference type="Rhea" id="RHEA-COMP:11605"/>
        <dbReference type="ChEBI" id="CHEBI:15378"/>
        <dbReference type="ChEBI" id="CHEBI:30013"/>
        <dbReference type="ChEBI" id="CHEBI:30616"/>
        <dbReference type="ChEBI" id="CHEBI:61977"/>
        <dbReference type="ChEBI" id="CHEBI:456216"/>
        <dbReference type="EC" id="2.7.11.1"/>
    </reaction>
</comment>
<feature type="region of interest" description="Disordered" evidence="9">
    <location>
        <begin position="308"/>
        <end position="347"/>
    </location>
</feature>
<evidence type="ECO:0000256" key="5">
    <source>
        <dbReference type="ARBA" id="ARBA00022777"/>
    </source>
</evidence>
<sequence>MINSFRLSTDHHQQQHTQQRFMPSPSRAALTRPQHPVSNNTGNHHHHHHNYSKPNRASTPRPRPRSQSHAHTRTQTQAQQEQPPPPLPTNNSLYILQPTSLPKPIMIPSSARKDTAVQSNLDSLHQQLFLNQQQPPQQDTSYPARSPELALEDLTNQSPNNKHLFHLNTPNPFSPLADIPFITSPTRSSTPPLSSPSTSSQNFQNHCHHTPPIDNDGVAVEQEEDPPIPLTSPSKPIRSSPFAGKFSHSISTPHLPYLSSDQSSPALPILPLPTPHTKLSAANKAHAQSISSTPPQFIFETPIQIRARNQSATRRPRDSRLTPEALANLPSDGKSLSSSYPSNSLSNNPLSELRRFLNGTFLNPPRTQAASSSGSNHSATHPSFTPPPATVSARPSGFFGARASFSKKRSLSRPEAPPRFDPDSSAIDIPILPSKLSFSSLNARDTASSAPTTTYMQQQQTGLHKKYGKFGKVLGSGAGGTVRLIGGNNSESRGINLKFTPKSSTSSHKYEQVYAVKQFRARKKEEGEKEYLKKVTAEFCIGSALHHPNIIKSVEIISERGNYYQVMEYAEYDLFSIVMTGKMSRKETYCVFKQIVSGVHYLHSIGIAHRDLKLDNCVMSRDRRVKIIDFGAATIFKYPGCKKPSTVRPDGSEEEEDEEEEVMKTTDVVGSDPYLAPEILVRDSQGNRACDPRLVDVWSVGIMFVCMTLRRFPWRIADSTDLCFREFVRKTYPLKIASPLVVSKTSTVSPSVDEVNHQTGLVIEQNKQQLLNNTDDDKPTEIIPPKKVRLTSSSTCPMVWDPVELDKEEEELSEKDTIFRLLPKESRLTISRMLRVSVDQRIRFDQLLFDDHLALPSSSSNDNNDGVLLPQSVLRNQKIVDFNQTGLGWLNSIHTCVHSSSSSSSSSSAGDADHDHVLVGSINTPSKA</sequence>
<dbReference type="PANTHER" id="PTHR24343:SF137">
    <property type="entry name" value="SERINE_THREONINE-PROTEIN KINASE HRK1"/>
    <property type="match status" value="1"/>
</dbReference>
<accession>A0A2S4V3F0</accession>
<feature type="domain" description="Protein kinase" evidence="10">
    <location>
        <begin position="468"/>
        <end position="855"/>
    </location>
</feature>
<organism evidence="11 12">
    <name type="scientific">Puccinia striiformis</name>
    <dbReference type="NCBI Taxonomy" id="27350"/>
    <lineage>
        <taxon>Eukaryota</taxon>
        <taxon>Fungi</taxon>
        <taxon>Dikarya</taxon>
        <taxon>Basidiomycota</taxon>
        <taxon>Pucciniomycotina</taxon>
        <taxon>Pucciniomycetes</taxon>
        <taxon>Pucciniales</taxon>
        <taxon>Pucciniaceae</taxon>
        <taxon>Puccinia</taxon>
    </lineage>
</organism>
<dbReference type="PROSITE" id="PS00108">
    <property type="entry name" value="PROTEIN_KINASE_ST"/>
    <property type="match status" value="1"/>
</dbReference>
<dbReference type="VEuPathDB" id="FungiDB:PSHT_11355"/>
<dbReference type="Pfam" id="PF00069">
    <property type="entry name" value="Pkinase"/>
    <property type="match status" value="1"/>
</dbReference>
<keyword evidence="12" id="KW-1185">Reference proteome</keyword>
<dbReference type="Gene3D" id="3.30.200.20">
    <property type="entry name" value="Phosphorylase Kinase, domain 1"/>
    <property type="match status" value="1"/>
</dbReference>
<reference evidence="12" key="2">
    <citation type="journal article" date="2018" name="BMC Genomics">
        <title>Genomic insights into host adaptation between the wheat stripe rust pathogen (Puccinia striiformis f. sp. tritici) and the barley stripe rust pathogen (Puccinia striiformis f. sp. hordei).</title>
        <authorList>
            <person name="Xia C."/>
            <person name="Wang M."/>
            <person name="Yin C."/>
            <person name="Cornejo O.E."/>
            <person name="Hulbert S.H."/>
            <person name="Chen X."/>
        </authorList>
    </citation>
    <scope>NUCLEOTIDE SEQUENCE [LARGE SCALE GENOMIC DNA]</scope>
    <source>
        <strain evidence="12">93TX-2</strain>
    </source>
</reference>
<evidence type="ECO:0000313" key="11">
    <source>
        <dbReference type="EMBL" id="POW04062.1"/>
    </source>
</evidence>